<dbReference type="NCBIfam" id="TIGR01352">
    <property type="entry name" value="tonB_Cterm"/>
    <property type="match status" value="1"/>
</dbReference>
<keyword evidence="2 6" id="KW-0812">Transmembrane</keyword>
<dbReference type="AlphaFoldDB" id="A0A557RN55"/>
<dbReference type="InterPro" id="IPR006260">
    <property type="entry name" value="TonB/TolA_C"/>
</dbReference>
<comment type="caution">
    <text evidence="8">The sequence shown here is derived from an EMBL/GenBank/DDBJ whole genome shotgun (WGS) entry which is preliminary data.</text>
</comment>
<feature type="region of interest" description="Disordered" evidence="5">
    <location>
        <begin position="63"/>
        <end position="89"/>
    </location>
</feature>
<comment type="subcellular location">
    <subcellularLocation>
        <location evidence="1">Membrane</location>
        <topology evidence="1">Single-pass membrane protein</topology>
    </subcellularLocation>
</comment>
<evidence type="ECO:0000256" key="5">
    <source>
        <dbReference type="SAM" id="MobiDB-lite"/>
    </source>
</evidence>
<name>A0A557RN55_9GAMM</name>
<dbReference type="GO" id="GO:0055085">
    <property type="term" value="P:transmembrane transport"/>
    <property type="evidence" value="ECO:0007669"/>
    <property type="project" value="InterPro"/>
</dbReference>
<feature type="transmembrane region" description="Helical" evidence="6">
    <location>
        <begin position="12"/>
        <end position="31"/>
    </location>
</feature>
<evidence type="ECO:0000256" key="4">
    <source>
        <dbReference type="ARBA" id="ARBA00023136"/>
    </source>
</evidence>
<sequence length="191" mass="20454">MEDAARVRDRLIMAILISAVIHLIVIMGPLGPMPPTPATRTAERPLALNVQPASPADRPMLRLVAGDGPASESARSSADPAPRAIDGTRDDDARARYLRDWIVHTESRGNRAYPAELINAGIRGRVVMAITLNAAGEVRGARIIGGSDNPVLRRAARSLVETAAPYPPVPEAVLEDRDTLVITRSWSFGGD</sequence>
<dbReference type="PROSITE" id="PS52015">
    <property type="entry name" value="TONB_CTD"/>
    <property type="match status" value="1"/>
</dbReference>
<feature type="domain" description="TonB C-terminal" evidence="7">
    <location>
        <begin position="98"/>
        <end position="191"/>
    </location>
</feature>
<evidence type="ECO:0000313" key="9">
    <source>
        <dbReference type="Proteomes" id="UP000316688"/>
    </source>
</evidence>
<evidence type="ECO:0000313" key="8">
    <source>
        <dbReference type="EMBL" id="TVO66614.1"/>
    </source>
</evidence>
<keyword evidence="4 6" id="KW-0472">Membrane</keyword>
<protein>
    <submittedName>
        <fullName evidence="8">TonB family protein</fullName>
    </submittedName>
</protein>
<keyword evidence="9" id="KW-1185">Reference proteome</keyword>
<accession>A0A557RN55</accession>
<proteinExistence type="predicted"/>
<keyword evidence="3 6" id="KW-1133">Transmembrane helix</keyword>
<evidence type="ECO:0000256" key="6">
    <source>
        <dbReference type="SAM" id="Phobius"/>
    </source>
</evidence>
<dbReference type="SUPFAM" id="SSF74653">
    <property type="entry name" value="TolA/TonB C-terminal domain"/>
    <property type="match status" value="1"/>
</dbReference>
<evidence type="ECO:0000256" key="3">
    <source>
        <dbReference type="ARBA" id="ARBA00022989"/>
    </source>
</evidence>
<reference evidence="8 9" key="1">
    <citation type="submission" date="2019-07" db="EMBL/GenBank/DDBJ databases">
        <title>Reclasification of Spiribacter aquaticus.</title>
        <authorList>
            <person name="Leon M.J."/>
            <person name="Sanchez-Porro C."/>
            <person name="Ventosa A."/>
        </authorList>
    </citation>
    <scope>NUCLEOTIDE SEQUENCE [LARGE SCALE GENOMIC DNA]</scope>
    <source>
        <strain evidence="8 9">SP30</strain>
    </source>
</reference>
<dbReference type="EMBL" id="VMKP01000001">
    <property type="protein sequence ID" value="TVO66614.1"/>
    <property type="molecule type" value="Genomic_DNA"/>
</dbReference>
<organism evidence="8 9">
    <name type="scientific">Spiribacter aquaticus</name>
    <dbReference type="NCBI Taxonomy" id="1935996"/>
    <lineage>
        <taxon>Bacteria</taxon>
        <taxon>Pseudomonadati</taxon>
        <taxon>Pseudomonadota</taxon>
        <taxon>Gammaproteobacteria</taxon>
        <taxon>Chromatiales</taxon>
        <taxon>Ectothiorhodospiraceae</taxon>
        <taxon>Spiribacter</taxon>
    </lineage>
</organism>
<dbReference type="Proteomes" id="UP000316688">
    <property type="component" value="Unassembled WGS sequence"/>
</dbReference>
<feature type="compositionally biased region" description="Low complexity" evidence="5">
    <location>
        <begin position="69"/>
        <end position="84"/>
    </location>
</feature>
<gene>
    <name evidence="8" type="ORF">FPL11_02720</name>
</gene>
<evidence type="ECO:0000256" key="2">
    <source>
        <dbReference type="ARBA" id="ARBA00022692"/>
    </source>
</evidence>
<dbReference type="Gene3D" id="3.30.1150.10">
    <property type="match status" value="1"/>
</dbReference>
<dbReference type="RefSeq" id="WP_144347115.1">
    <property type="nucleotide sequence ID" value="NZ_VMKP01000001.1"/>
</dbReference>
<dbReference type="InterPro" id="IPR037682">
    <property type="entry name" value="TonB_C"/>
</dbReference>
<dbReference type="GO" id="GO:0016020">
    <property type="term" value="C:membrane"/>
    <property type="evidence" value="ECO:0007669"/>
    <property type="project" value="UniProtKB-SubCell"/>
</dbReference>
<evidence type="ECO:0000256" key="1">
    <source>
        <dbReference type="ARBA" id="ARBA00004167"/>
    </source>
</evidence>
<evidence type="ECO:0000259" key="7">
    <source>
        <dbReference type="PROSITE" id="PS52015"/>
    </source>
</evidence>
<dbReference type="Pfam" id="PF03544">
    <property type="entry name" value="TonB_C"/>
    <property type="match status" value="1"/>
</dbReference>